<name>A0A5T5KNL9_SALER</name>
<dbReference type="PANTHER" id="PTHR30349">
    <property type="entry name" value="PHAGE INTEGRASE-RELATED"/>
    <property type="match status" value="1"/>
</dbReference>
<dbReference type="EMBL" id="AAGCLY010000004">
    <property type="protein sequence ID" value="EBM3954767.1"/>
    <property type="molecule type" value="Genomic_DNA"/>
</dbReference>
<dbReference type="Pfam" id="PF00589">
    <property type="entry name" value="Phage_integrase"/>
    <property type="match status" value="1"/>
</dbReference>
<evidence type="ECO:0000313" key="7">
    <source>
        <dbReference type="EMBL" id="EAM6643840.1"/>
    </source>
</evidence>
<dbReference type="GO" id="GO:0003677">
    <property type="term" value="F:DNA binding"/>
    <property type="evidence" value="ECO:0007669"/>
    <property type="project" value="UniProtKB-UniRule"/>
</dbReference>
<dbReference type="InterPro" id="IPR053876">
    <property type="entry name" value="Phage_int_M"/>
</dbReference>
<dbReference type="AlphaFoldDB" id="A0A5T5KNL9"/>
<dbReference type="SUPFAM" id="SSF54171">
    <property type="entry name" value="DNA-binding domain"/>
    <property type="match status" value="1"/>
</dbReference>
<dbReference type="RefSeq" id="WP_076735135.1">
    <property type="nucleotide sequence ID" value="NZ_CAIZAL010000108.1"/>
</dbReference>
<comment type="similarity">
    <text evidence="1">Belongs to the 'phage' integrase family.</text>
</comment>
<dbReference type="PANTHER" id="PTHR30349:SF64">
    <property type="entry name" value="PROPHAGE INTEGRASE INTD-RELATED"/>
    <property type="match status" value="1"/>
</dbReference>
<evidence type="ECO:0000256" key="5">
    <source>
        <dbReference type="PROSITE-ProRule" id="PRU01248"/>
    </source>
</evidence>
<dbReference type="InterPro" id="IPR016177">
    <property type="entry name" value="DNA-bd_dom_sf"/>
</dbReference>
<protein>
    <submittedName>
        <fullName evidence="9 11">Integrase</fullName>
    </submittedName>
</protein>
<dbReference type="InterPro" id="IPR013762">
    <property type="entry name" value="Integrase-like_cat_sf"/>
</dbReference>
<evidence type="ECO:0000313" key="11">
    <source>
        <dbReference type="EMBL" id="ECK6255046.1"/>
    </source>
</evidence>
<evidence type="ECO:0000256" key="4">
    <source>
        <dbReference type="ARBA" id="ARBA00023172"/>
    </source>
</evidence>
<dbReference type="PROSITE" id="PS51900">
    <property type="entry name" value="CB"/>
    <property type="match status" value="1"/>
</dbReference>
<dbReference type="Gene3D" id="3.30.160.60">
    <property type="entry name" value="Classic Zinc Finger"/>
    <property type="match status" value="1"/>
</dbReference>
<dbReference type="EMBL" id="AACVQO010000044">
    <property type="protein sequence ID" value="EAM6643840.1"/>
    <property type="molecule type" value="Genomic_DNA"/>
</dbReference>
<dbReference type="Gene3D" id="1.10.443.10">
    <property type="entry name" value="Intergrase catalytic core"/>
    <property type="match status" value="1"/>
</dbReference>
<dbReference type="InterPro" id="IPR050090">
    <property type="entry name" value="Tyrosine_recombinase_XerCD"/>
</dbReference>
<dbReference type="InterPro" id="IPR015094">
    <property type="entry name" value="Integrase_lambda-typ_DNA-bd_N"/>
</dbReference>
<proteinExistence type="inferred from homology"/>
<comment type="caution">
    <text evidence="9">The sequence shown here is derived from an EMBL/GenBank/DDBJ whole genome shotgun (WGS) entry which is preliminary data.</text>
</comment>
<evidence type="ECO:0000259" key="6">
    <source>
        <dbReference type="PROSITE" id="PS51900"/>
    </source>
</evidence>
<dbReference type="EMBL" id="AACVTK010000024">
    <property type="protein sequence ID" value="EAM6982189.1"/>
    <property type="molecule type" value="Genomic_DNA"/>
</dbReference>
<sequence length="358" mass="41287">MSRKRDPNLPKNLTYRKDRKTFAWRNPLTNKEITLGQLSRREAIAQAIEANYYLEQNHTPYTLIERLKETNSYTMADWIERYEVILKRRDLADNTYKARTNQLITIKERMGGLILQKISTQHIAEFLEIWTSEGKNTMAGSMRSVLSDMFNAAMEEGRVLQNPVVPTRAPKISIARERLRLEFYQATRTAADRLPAWFPLAMDLAMVTAQRREDITHMQFSHIHDDRLYVTQIKTGMKIAIPLSLTLPAVGLCLRTVIDRCRLVSRTDFIISAGIWKYSPTGNVHPDTLTKKFVAARKLSGMTLSDNPPTFHEIRSLAGRLYKDAYGEEFAQKLLGHTSESTTKLYLDERDDRAYVLL</sequence>
<gene>
    <name evidence="9" type="ORF">DT767_01915</name>
    <name evidence="10" type="ORF">DYS66_03380</name>
    <name evidence="8" type="ORF">E2Y06_17290</name>
    <name evidence="7" type="ORF">EZK91_16165</name>
    <name evidence="11" type="ORF">FR081_04580</name>
</gene>
<dbReference type="InterPro" id="IPR010998">
    <property type="entry name" value="Integrase_recombinase_N"/>
</dbReference>
<dbReference type="GO" id="GO:0008907">
    <property type="term" value="F:integrase activity"/>
    <property type="evidence" value="ECO:0007669"/>
    <property type="project" value="InterPro"/>
</dbReference>
<feature type="domain" description="Core-binding (CB)" evidence="6">
    <location>
        <begin position="73"/>
        <end position="154"/>
    </location>
</feature>
<dbReference type="GO" id="GO:0006310">
    <property type="term" value="P:DNA recombination"/>
    <property type="evidence" value="ECO:0007669"/>
    <property type="project" value="UniProtKB-KW"/>
</dbReference>
<keyword evidence="3 5" id="KW-0238">DNA-binding</keyword>
<dbReference type="Gene3D" id="1.10.150.130">
    <property type="match status" value="1"/>
</dbReference>
<dbReference type="SUPFAM" id="SSF56349">
    <property type="entry name" value="DNA breaking-rejoining enzymes"/>
    <property type="match status" value="1"/>
</dbReference>
<keyword evidence="2" id="KW-0229">DNA integration</keyword>
<organism evidence="9">
    <name type="scientific">Salmonella enterica</name>
    <name type="common">Salmonella choleraesuis</name>
    <dbReference type="NCBI Taxonomy" id="28901"/>
    <lineage>
        <taxon>Bacteria</taxon>
        <taxon>Pseudomonadati</taxon>
        <taxon>Pseudomonadota</taxon>
        <taxon>Gammaproteobacteria</taxon>
        <taxon>Enterobacterales</taxon>
        <taxon>Enterobacteriaceae</taxon>
        <taxon>Salmonella</taxon>
    </lineage>
</organism>
<dbReference type="InterPro" id="IPR002104">
    <property type="entry name" value="Integrase_catalytic"/>
</dbReference>
<dbReference type="EMBL" id="AAGBQY010000001">
    <property type="protein sequence ID" value="EBM1414445.1"/>
    <property type="molecule type" value="Genomic_DNA"/>
</dbReference>
<dbReference type="Pfam" id="PF09003">
    <property type="entry name" value="Arm-DNA-bind_1"/>
    <property type="match status" value="1"/>
</dbReference>
<dbReference type="InterPro" id="IPR044068">
    <property type="entry name" value="CB"/>
</dbReference>
<evidence type="ECO:0000256" key="3">
    <source>
        <dbReference type="ARBA" id="ARBA00023125"/>
    </source>
</evidence>
<evidence type="ECO:0000313" key="9">
    <source>
        <dbReference type="EMBL" id="EBM1414445.1"/>
    </source>
</evidence>
<dbReference type="Pfam" id="PF22022">
    <property type="entry name" value="Phage_int_M"/>
    <property type="match status" value="1"/>
</dbReference>
<evidence type="ECO:0000313" key="8">
    <source>
        <dbReference type="EMBL" id="EAM6982189.1"/>
    </source>
</evidence>
<dbReference type="InterPro" id="IPR011010">
    <property type="entry name" value="DNA_brk_join_enz"/>
</dbReference>
<accession>A0A5T5KNL9</accession>
<keyword evidence="4" id="KW-0233">DNA recombination</keyword>
<dbReference type="EMBL" id="AAJCNK010000002">
    <property type="protein sequence ID" value="ECK6255046.1"/>
    <property type="molecule type" value="Genomic_DNA"/>
</dbReference>
<evidence type="ECO:0000256" key="2">
    <source>
        <dbReference type="ARBA" id="ARBA00022908"/>
    </source>
</evidence>
<evidence type="ECO:0000256" key="1">
    <source>
        <dbReference type="ARBA" id="ARBA00008857"/>
    </source>
</evidence>
<reference evidence="9" key="1">
    <citation type="submission" date="2018-07" db="EMBL/GenBank/DDBJ databases">
        <authorList>
            <consortium name="PulseNet: The National Subtyping Network for Foodborne Disease Surveillance"/>
            <person name="Tarr C.L."/>
            <person name="Trees E."/>
            <person name="Katz L.S."/>
            <person name="Carleton-Romer H.A."/>
            <person name="Stroika S."/>
            <person name="Kucerova Z."/>
            <person name="Roache K.F."/>
            <person name="Sabol A.L."/>
            <person name="Besser J."/>
            <person name="Gerner-Smidt P."/>
        </authorList>
    </citation>
    <scope>NUCLEOTIDE SEQUENCE</scope>
    <source>
        <strain evidence="9">PNUSAS045990</strain>
        <strain evidence="10">PNUSAS049302</strain>
        <strain evidence="7">PNUSAS068457</strain>
        <strain evidence="8">PNUSAS069276</strain>
        <strain evidence="11">PNUSAS086514</strain>
    </source>
</reference>
<evidence type="ECO:0000313" key="10">
    <source>
        <dbReference type="EMBL" id="EBM3954767.1"/>
    </source>
</evidence>